<keyword evidence="2" id="KW-0067">ATP-binding</keyword>
<dbReference type="RefSeq" id="WP_286212549.1">
    <property type="nucleotide sequence ID" value="NZ_AP027452.1"/>
</dbReference>
<dbReference type="PANTHER" id="PTHR16305:SF28">
    <property type="entry name" value="GUANYLATE CYCLASE DOMAIN-CONTAINING PROTEIN"/>
    <property type="match status" value="1"/>
</dbReference>
<organism evidence="4 5">
    <name type="scientific">Mycolicibacterium mageritense</name>
    <name type="common">Mycobacterium mageritense</name>
    <dbReference type="NCBI Taxonomy" id="53462"/>
    <lineage>
        <taxon>Bacteria</taxon>
        <taxon>Bacillati</taxon>
        <taxon>Actinomycetota</taxon>
        <taxon>Actinomycetes</taxon>
        <taxon>Mycobacteriales</taxon>
        <taxon>Mycobacteriaceae</taxon>
        <taxon>Mycolicibacterium</taxon>
    </lineage>
</organism>
<dbReference type="GO" id="GO:0005524">
    <property type="term" value="F:ATP binding"/>
    <property type="evidence" value="ECO:0007669"/>
    <property type="project" value="UniProtKB-KW"/>
</dbReference>
<dbReference type="InterPro" id="IPR003593">
    <property type="entry name" value="AAA+_ATPase"/>
</dbReference>
<dbReference type="AlphaFoldDB" id="A0AAI8U1C0"/>
<dbReference type="Gene3D" id="3.40.50.300">
    <property type="entry name" value="P-loop containing nucleotide triphosphate hydrolases"/>
    <property type="match status" value="1"/>
</dbReference>
<dbReference type="GO" id="GO:0005737">
    <property type="term" value="C:cytoplasm"/>
    <property type="evidence" value="ECO:0007669"/>
    <property type="project" value="TreeGrafter"/>
</dbReference>
<dbReference type="Pfam" id="PF00211">
    <property type="entry name" value="Guanylate_cyc"/>
    <property type="match status" value="1"/>
</dbReference>
<dbReference type="Proteomes" id="UP001241092">
    <property type="component" value="Chromosome"/>
</dbReference>
<dbReference type="GO" id="GO:0004016">
    <property type="term" value="F:adenylate cyclase activity"/>
    <property type="evidence" value="ECO:0007669"/>
    <property type="project" value="TreeGrafter"/>
</dbReference>
<sequence length="1060" mass="112910">MTTAITCRQCGRVARDDARFCDACGAPIVSVSAAAEYKQVTVLFADVVRSMGIAAAVGAERLREIMADLVEHCTAVVQRYGGTVDKFTGDGVMALFGAPVALEDHAFRACLAALEIQQEAQKLAVEVGRHDGMTLQLRIGLNSGEVIAGGIGSGLLGYTAVGEQVGLAQRMESVAPAGGVMLSESTARLVEHTVVLDAPQPACIKGAEEPVLTRRLIGIAAHQQARIRRGEAKLVGRDWELAALTGMLDRAAGGCGGVVGVVGPPGIGKSRLVAEAVAVAVNRGVPVFSTSCESHAAEVPFYALGRLMRTVFGVDGLTDDVAARQILRHQFPDAEAVDLALLDDALSIRDPASRAPDIGPDARRRRLSTLFDGVATARSGPSVYVVEDAHWIDPISEAVLDGLLPALTSSALVLVTYRPEYEGALAGRPGSQTIALAPLDDEQTVTLITDLLGRDRTVTPLAGQIAERAAGNPFFALEIVRDLADRGVLAGGRGCYICPGDTEEVAVPATLQAAISARVDRLDTAAKHTLNAAAVIGDRFDGNLLGQIADTDHLPRLVRAELVDQVAYTPRAEYAFRHPMIRSVVYRSQLKSTRAEHHRRVAGAIEPSDENAALIAEHLEAGGELADAYDWHMRAGNWARFRDVRAARISWRRACGVADRLPVDDPRRPTMRVAPRALISGTSFRSGGSMAETGFDELRRLAVEAGDMRSLAIGMAGQVGALAVHGRYREAADLSSELVDLLDAINDPDLTVALLHTTLSAKYALGEMADVVKLAQRVIDLTEGDPRKGSILTESPLLIAMTLQATARACLGQAGWQRDVDATLELLRKINPAARAVLLMYCGTIGGPIGALPVDAMMLQETAETLELAEQLGDDYALVAARCVRGLALLTAGTGQEHAVELLGLARDAIIGERFTMPALVPIDVALAMERVRTGDRDSAIEALRDIVEIQFGSGQWLGRAVAASALVEQLVARGSNRDLDEAVNVIDRLETFSAEPGFVVFDIIVQRWRAAVAGARGDVAYQELVDRYGRSADSLGFDGHMAWAEEMAHIASRHSDEMT</sequence>
<reference evidence="4" key="1">
    <citation type="submission" date="2023-03" db="EMBL/GenBank/DDBJ databases">
        <title>Draft genome sequence of a Mycolicibacterium mageritense strain H4_3_1 isolated from a hybrid biological-inorganic system reactor.</title>
        <authorList>
            <person name="Feng X."/>
            <person name="Kazama D."/>
            <person name="Sato K."/>
            <person name="Kobayashi H."/>
        </authorList>
    </citation>
    <scope>NUCLEOTIDE SEQUENCE</scope>
    <source>
        <strain evidence="4">H4_3_1</strain>
    </source>
</reference>
<dbReference type="InterPro" id="IPR041664">
    <property type="entry name" value="AAA_16"/>
</dbReference>
<evidence type="ECO:0000256" key="2">
    <source>
        <dbReference type="ARBA" id="ARBA00022840"/>
    </source>
</evidence>
<dbReference type="EMBL" id="AP027452">
    <property type="protein sequence ID" value="BDY32849.1"/>
    <property type="molecule type" value="Genomic_DNA"/>
</dbReference>
<dbReference type="SUPFAM" id="SSF55073">
    <property type="entry name" value="Nucleotide cyclase"/>
    <property type="match status" value="1"/>
</dbReference>
<evidence type="ECO:0000256" key="1">
    <source>
        <dbReference type="ARBA" id="ARBA00022741"/>
    </source>
</evidence>
<dbReference type="InterPro" id="IPR001054">
    <property type="entry name" value="A/G_cyclase"/>
</dbReference>
<dbReference type="CDD" id="cd07302">
    <property type="entry name" value="CHD"/>
    <property type="match status" value="1"/>
</dbReference>
<dbReference type="SUPFAM" id="SSF52540">
    <property type="entry name" value="P-loop containing nucleoside triphosphate hydrolases"/>
    <property type="match status" value="1"/>
</dbReference>
<dbReference type="InterPro" id="IPR027417">
    <property type="entry name" value="P-loop_NTPase"/>
</dbReference>
<evidence type="ECO:0000259" key="3">
    <source>
        <dbReference type="PROSITE" id="PS50125"/>
    </source>
</evidence>
<dbReference type="PANTHER" id="PTHR16305">
    <property type="entry name" value="TESTICULAR SOLUBLE ADENYLYL CYCLASE"/>
    <property type="match status" value="1"/>
</dbReference>
<dbReference type="SMART" id="SM00044">
    <property type="entry name" value="CYCc"/>
    <property type="match status" value="1"/>
</dbReference>
<dbReference type="SMART" id="SM00382">
    <property type="entry name" value="AAA"/>
    <property type="match status" value="1"/>
</dbReference>
<dbReference type="GO" id="GO:0009190">
    <property type="term" value="P:cyclic nucleotide biosynthetic process"/>
    <property type="evidence" value="ECO:0007669"/>
    <property type="project" value="InterPro"/>
</dbReference>
<gene>
    <name evidence="4" type="ORF">hbim_06820</name>
</gene>
<keyword evidence="1" id="KW-0547">Nucleotide-binding</keyword>
<accession>A0AAI8U1C0</accession>
<dbReference type="PROSITE" id="PS50125">
    <property type="entry name" value="GUANYLATE_CYCLASE_2"/>
    <property type="match status" value="1"/>
</dbReference>
<feature type="domain" description="Guanylate cyclase" evidence="3">
    <location>
        <begin position="41"/>
        <end position="172"/>
    </location>
</feature>
<name>A0AAI8U1C0_MYCME</name>
<dbReference type="GO" id="GO:0035556">
    <property type="term" value="P:intracellular signal transduction"/>
    <property type="evidence" value="ECO:0007669"/>
    <property type="project" value="InterPro"/>
</dbReference>
<dbReference type="Gene3D" id="3.30.70.1230">
    <property type="entry name" value="Nucleotide cyclase"/>
    <property type="match status" value="1"/>
</dbReference>
<proteinExistence type="predicted"/>
<evidence type="ECO:0000313" key="5">
    <source>
        <dbReference type="Proteomes" id="UP001241092"/>
    </source>
</evidence>
<dbReference type="InterPro" id="IPR029787">
    <property type="entry name" value="Nucleotide_cyclase"/>
</dbReference>
<dbReference type="Pfam" id="PF13191">
    <property type="entry name" value="AAA_16"/>
    <property type="match status" value="1"/>
</dbReference>
<protein>
    <recommendedName>
        <fullName evidence="3">Guanylate cyclase domain-containing protein</fullName>
    </recommendedName>
</protein>
<evidence type="ECO:0000313" key="4">
    <source>
        <dbReference type="EMBL" id="BDY32849.1"/>
    </source>
</evidence>